<feature type="domain" description="F-box" evidence="2">
    <location>
        <begin position="194"/>
        <end position="239"/>
    </location>
</feature>
<accession>A0ABP0B4D2</accession>
<feature type="region of interest" description="Disordered" evidence="1">
    <location>
        <begin position="100"/>
        <end position="144"/>
    </location>
</feature>
<sequence>MAFIVYKRSAGLAPTDGMGGGGGVMGMGNGWQPVYSPKPASGGLVSCAFDSKKDRRDVSDDKSPLAPIQHSGTQTRSANSASATNTAAFAFLASRPPASVQDYRSRQSALQSSSSSPSLSPSPPTSVSSPSNATLRLPSYHPIPPTHPHHIANMACVQEPRSATGPSTGMSPLFSGPPAGPSPFYPQLRDPLAPPPIDSLPPELLDAVLAAFPTPALLPLASVSRRFHVLVARLLYRRLRRAVALANYQLILACYHPSAKISTPYLHCAYLGTDGLSDDPNDDTLLERLPNMYSRFRPVPPDEADVHVRNYRAIRRTMNFFMLSDTASGGTAATALQTVANGEGGPVEASQIPLVAYDVHLDEGELFSQLCTVTNLVKTSSRPGLFLNCVNINDGVIRVWRDWLSGRVKDQADRSDKKGEKVKDDRREEKEKKIPSIADDPNQHVLWAYTGKHVGMRFRVTERASPLAQPPNLANNRRATAPVEEPPVSFQLEYEELVVQTYELLLAMEAAEVQDATSSGRGVIVASL</sequence>
<keyword evidence="4" id="KW-1185">Reference proteome</keyword>
<gene>
    <name evidence="3" type="ORF">SBRCBS47491_002121</name>
</gene>
<dbReference type="Proteomes" id="UP001642406">
    <property type="component" value="Unassembled WGS sequence"/>
</dbReference>
<dbReference type="PROSITE" id="PS50181">
    <property type="entry name" value="FBOX"/>
    <property type="match status" value="1"/>
</dbReference>
<dbReference type="InterPro" id="IPR036047">
    <property type="entry name" value="F-box-like_dom_sf"/>
</dbReference>
<evidence type="ECO:0000313" key="4">
    <source>
        <dbReference type="Proteomes" id="UP001642406"/>
    </source>
</evidence>
<dbReference type="SUPFAM" id="SSF81383">
    <property type="entry name" value="F-box domain"/>
    <property type="match status" value="1"/>
</dbReference>
<organism evidence="3 4">
    <name type="scientific">Sporothrix bragantina</name>
    <dbReference type="NCBI Taxonomy" id="671064"/>
    <lineage>
        <taxon>Eukaryota</taxon>
        <taxon>Fungi</taxon>
        <taxon>Dikarya</taxon>
        <taxon>Ascomycota</taxon>
        <taxon>Pezizomycotina</taxon>
        <taxon>Sordariomycetes</taxon>
        <taxon>Sordariomycetidae</taxon>
        <taxon>Ophiostomatales</taxon>
        <taxon>Ophiostomataceae</taxon>
        <taxon>Sporothrix</taxon>
    </lineage>
</organism>
<dbReference type="InterPro" id="IPR001810">
    <property type="entry name" value="F-box_dom"/>
</dbReference>
<reference evidence="3 4" key="1">
    <citation type="submission" date="2024-01" db="EMBL/GenBank/DDBJ databases">
        <authorList>
            <person name="Allen C."/>
            <person name="Tagirdzhanova G."/>
        </authorList>
    </citation>
    <scope>NUCLEOTIDE SEQUENCE [LARGE SCALE GENOMIC DNA]</scope>
</reference>
<feature type="region of interest" description="Disordered" evidence="1">
    <location>
        <begin position="53"/>
        <end position="81"/>
    </location>
</feature>
<feature type="region of interest" description="Disordered" evidence="1">
    <location>
        <begin position="410"/>
        <end position="436"/>
    </location>
</feature>
<proteinExistence type="predicted"/>
<protein>
    <recommendedName>
        <fullName evidence="2">F-box domain-containing protein</fullName>
    </recommendedName>
</protein>
<evidence type="ECO:0000313" key="3">
    <source>
        <dbReference type="EMBL" id="CAK7214373.1"/>
    </source>
</evidence>
<evidence type="ECO:0000256" key="1">
    <source>
        <dbReference type="SAM" id="MobiDB-lite"/>
    </source>
</evidence>
<feature type="compositionally biased region" description="Basic and acidic residues" evidence="1">
    <location>
        <begin position="410"/>
        <end position="434"/>
    </location>
</feature>
<comment type="caution">
    <text evidence="3">The sequence shown here is derived from an EMBL/GenBank/DDBJ whole genome shotgun (WGS) entry which is preliminary data.</text>
</comment>
<dbReference type="Pfam" id="PF12937">
    <property type="entry name" value="F-box-like"/>
    <property type="match status" value="1"/>
</dbReference>
<name>A0ABP0B4D2_9PEZI</name>
<feature type="compositionally biased region" description="Basic and acidic residues" evidence="1">
    <location>
        <begin position="53"/>
        <end position="63"/>
    </location>
</feature>
<dbReference type="EMBL" id="CAWUHC010000012">
    <property type="protein sequence ID" value="CAK7214373.1"/>
    <property type="molecule type" value="Genomic_DNA"/>
</dbReference>
<evidence type="ECO:0000259" key="2">
    <source>
        <dbReference type="PROSITE" id="PS50181"/>
    </source>
</evidence>
<feature type="compositionally biased region" description="Low complexity" evidence="1">
    <location>
        <begin position="112"/>
        <end position="131"/>
    </location>
</feature>